<evidence type="ECO:0000256" key="7">
    <source>
        <dbReference type="ARBA" id="ARBA00023136"/>
    </source>
</evidence>
<dbReference type="VEuPathDB" id="FungiDB:AMAG_17589"/>
<keyword evidence="10" id="KW-1185">Reference proteome</keyword>
<dbReference type="STRING" id="578462.A0A0L0TFF0"/>
<sequence>DECSHPVALLFHLLFRVAALTTYLIGYYVTDNFILIFVVCVLLLAFDFWTVKNVTGRLLVGLRWWNDVREDGTSQWVFESRENNSPNPADSYVFWTTLYTFPAAWAVFAILQLLHPAWLCLTVVAVALNMANVIGYTKCDKDAKKRLAGYGQSVLSSGVGQSVVSGILSRGTGGLLRGLMGGGSGAARG</sequence>
<dbReference type="GO" id="GO:0009306">
    <property type="term" value="P:protein secretion"/>
    <property type="evidence" value="ECO:0007669"/>
    <property type="project" value="TreeGrafter"/>
</dbReference>
<accession>A0A0L0TFF0</accession>
<evidence type="ECO:0000313" key="9">
    <source>
        <dbReference type="EMBL" id="KNE73430.1"/>
    </source>
</evidence>
<dbReference type="eggNOG" id="KOG3195">
    <property type="taxonomic scope" value="Eukaryota"/>
</dbReference>
<feature type="non-terminal residue" evidence="9">
    <location>
        <position position="1"/>
    </location>
</feature>
<evidence type="ECO:0000256" key="2">
    <source>
        <dbReference type="ARBA" id="ARBA00004141"/>
    </source>
</evidence>
<feature type="transmembrane region" description="Helical" evidence="8">
    <location>
        <begin position="33"/>
        <end position="51"/>
    </location>
</feature>
<name>A0A0L0TFF0_ALLM3</name>
<dbReference type="EMBL" id="GG745410">
    <property type="protein sequence ID" value="KNE73430.1"/>
    <property type="molecule type" value="Genomic_DNA"/>
</dbReference>
<dbReference type="InterPro" id="IPR008564">
    <property type="entry name" value="TVP23-like"/>
</dbReference>
<keyword evidence="8" id="KW-0333">Golgi apparatus</keyword>
<dbReference type="GO" id="GO:0016192">
    <property type="term" value="P:vesicle-mediated transport"/>
    <property type="evidence" value="ECO:0007669"/>
    <property type="project" value="TreeGrafter"/>
</dbReference>
<evidence type="ECO:0000256" key="6">
    <source>
        <dbReference type="ARBA" id="ARBA00022989"/>
    </source>
</evidence>
<evidence type="ECO:0000256" key="1">
    <source>
        <dbReference type="ARBA" id="ARBA00003246"/>
    </source>
</evidence>
<feature type="transmembrane region" description="Helical" evidence="8">
    <location>
        <begin position="92"/>
        <end position="110"/>
    </location>
</feature>
<evidence type="ECO:0000313" key="10">
    <source>
        <dbReference type="Proteomes" id="UP000054350"/>
    </source>
</evidence>
<feature type="transmembrane region" description="Helical" evidence="8">
    <location>
        <begin position="116"/>
        <end position="136"/>
    </location>
</feature>
<dbReference type="OrthoDB" id="2151161at2759"/>
<feature type="transmembrane region" description="Helical" evidence="8">
    <location>
        <begin position="7"/>
        <end position="27"/>
    </location>
</feature>
<evidence type="ECO:0000256" key="8">
    <source>
        <dbReference type="RuleBase" id="RU361206"/>
    </source>
</evidence>
<dbReference type="Pfam" id="PF05832">
    <property type="entry name" value="DUF846"/>
    <property type="match status" value="1"/>
</dbReference>
<reference evidence="9 10" key="1">
    <citation type="submission" date="2009-11" db="EMBL/GenBank/DDBJ databases">
        <title>Annotation of Allomyces macrogynus ATCC 38327.</title>
        <authorList>
            <consortium name="The Broad Institute Genome Sequencing Platform"/>
            <person name="Russ C."/>
            <person name="Cuomo C."/>
            <person name="Burger G."/>
            <person name="Gray M.W."/>
            <person name="Holland P.W.H."/>
            <person name="King N."/>
            <person name="Lang F.B.F."/>
            <person name="Roger A.J."/>
            <person name="Ruiz-Trillo I."/>
            <person name="Young S.K."/>
            <person name="Zeng Q."/>
            <person name="Gargeya S."/>
            <person name="Fitzgerald M."/>
            <person name="Haas B."/>
            <person name="Abouelleil A."/>
            <person name="Alvarado L."/>
            <person name="Arachchi H.M."/>
            <person name="Berlin A."/>
            <person name="Chapman S.B."/>
            <person name="Gearin G."/>
            <person name="Goldberg J."/>
            <person name="Griggs A."/>
            <person name="Gujja S."/>
            <person name="Hansen M."/>
            <person name="Heiman D."/>
            <person name="Howarth C."/>
            <person name="Larimer J."/>
            <person name="Lui A."/>
            <person name="MacDonald P.J.P."/>
            <person name="McCowen C."/>
            <person name="Montmayeur A."/>
            <person name="Murphy C."/>
            <person name="Neiman D."/>
            <person name="Pearson M."/>
            <person name="Priest M."/>
            <person name="Roberts A."/>
            <person name="Saif S."/>
            <person name="Shea T."/>
            <person name="Sisk P."/>
            <person name="Stolte C."/>
            <person name="Sykes S."/>
            <person name="Wortman J."/>
            <person name="Nusbaum C."/>
            <person name="Birren B."/>
        </authorList>
    </citation>
    <scope>NUCLEOTIDE SEQUENCE [LARGE SCALE GENOMIC DNA]</scope>
    <source>
        <strain evidence="9 10">ATCC 38327</strain>
    </source>
</reference>
<dbReference type="OMA" id="KMIWWID"/>
<organism evidence="9 10">
    <name type="scientific">Allomyces macrogynus (strain ATCC 38327)</name>
    <name type="common">Allomyces javanicus var. macrogynus</name>
    <dbReference type="NCBI Taxonomy" id="578462"/>
    <lineage>
        <taxon>Eukaryota</taxon>
        <taxon>Fungi</taxon>
        <taxon>Fungi incertae sedis</taxon>
        <taxon>Blastocladiomycota</taxon>
        <taxon>Blastocladiomycetes</taxon>
        <taxon>Blastocladiales</taxon>
        <taxon>Blastocladiaceae</taxon>
        <taxon>Allomyces</taxon>
    </lineage>
</organism>
<comment type="similarity">
    <text evidence="3 8">Belongs to the TVP23 family.</text>
</comment>
<evidence type="ECO:0000256" key="3">
    <source>
        <dbReference type="ARBA" id="ARBA00005467"/>
    </source>
</evidence>
<dbReference type="Proteomes" id="UP000054350">
    <property type="component" value="Unassembled WGS sequence"/>
</dbReference>
<evidence type="ECO:0000256" key="5">
    <source>
        <dbReference type="ARBA" id="ARBA00022692"/>
    </source>
</evidence>
<keyword evidence="6 8" id="KW-1133">Transmembrane helix</keyword>
<gene>
    <name evidence="9" type="ORF">AMAG_17589</name>
</gene>
<comment type="function">
    <text evidence="1 8">Golgi membrane protein involved in vesicular trafficking.</text>
</comment>
<keyword evidence="5 8" id="KW-0812">Transmembrane</keyword>
<protein>
    <recommendedName>
        <fullName evidence="4 8">Golgi apparatus membrane protein TVP23</fullName>
    </recommendedName>
</protein>
<evidence type="ECO:0000256" key="4">
    <source>
        <dbReference type="ARBA" id="ARBA00013603"/>
    </source>
</evidence>
<proteinExistence type="inferred from homology"/>
<dbReference type="PANTHER" id="PTHR13019">
    <property type="entry name" value="GOLGI APPARATUS MEMBRANE PROTEIN TVP23"/>
    <property type="match status" value="1"/>
</dbReference>
<dbReference type="AlphaFoldDB" id="A0A0L0TFF0"/>
<dbReference type="PANTHER" id="PTHR13019:SF7">
    <property type="entry name" value="GOLGI APPARATUS MEMBRANE PROTEIN TVP23"/>
    <property type="match status" value="1"/>
</dbReference>
<comment type="subcellular location">
    <subcellularLocation>
        <location evidence="8">Golgi apparatus membrane</location>
        <topology evidence="8">Multi-pass membrane protein</topology>
    </subcellularLocation>
    <subcellularLocation>
        <location evidence="2">Membrane</location>
        <topology evidence="2">Multi-pass membrane protein</topology>
    </subcellularLocation>
</comment>
<keyword evidence="7 8" id="KW-0472">Membrane</keyword>
<reference evidence="10" key="2">
    <citation type="submission" date="2009-11" db="EMBL/GenBank/DDBJ databases">
        <title>The Genome Sequence of Allomyces macrogynus strain ATCC 38327.</title>
        <authorList>
            <consortium name="The Broad Institute Genome Sequencing Platform"/>
            <person name="Russ C."/>
            <person name="Cuomo C."/>
            <person name="Shea T."/>
            <person name="Young S.K."/>
            <person name="Zeng Q."/>
            <person name="Koehrsen M."/>
            <person name="Haas B."/>
            <person name="Borodovsky M."/>
            <person name="Guigo R."/>
            <person name="Alvarado L."/>
            <person name="Berlin A."/>
            <person name="Borenstein D."/>
            <person name="Chen Z."/>
            <person name="Engels R."/>
            <person name="Freedman E."/>
            <person name="Gellesch M."/>
            <person name="Goldberg J."/>
            <person name="Griggs A."/>
            <person name="Gujja S."/>
            <person name="Heiman D."/>
            <person name="Hepburn T."/>
            <person name="Howarth C."/>
            <person name="Jen D."/>
            <person name="Larson L."/>
            <person name="Lewis B."/>
            <person name="Mehta T."/>
            <person name="Park D."/>
            <person name="Pearson M."/>
            <person name="Roberts A."/>
            <person name="Saif S."/>
            <person name="Shenoy N."/>
            <person name="Sisk P."/>
            <person name="Stolte C."/>
            <person name="Sykes S."/>
            <person name="Walk T."/>
            <person name="White J."/>
            <person name="Yandava C."/>
            <person name="Burger G."/>
            <person name="Gray M.W."/>
            <person name="Holland P.W.H."/>
            <person name="King N."/>
            <person name="Lang F.B.F."/>
            <person name="Roger A.J."/>
            <person name="Ruiz-Trillo I."/>
            <person name="Lander E."/>
            <person name="Nusbaum C."/>
        </authorList>
    </citation>
    <scope>NUCLEOTIDE SEQUENCE [LARGE SCALE GENOMIC DNA]</scope>
    <source>
        <strain evidence="10">ATCC 38327</strain>
    </source>
</reference>
<dbReference type="GO" id="GO:0000139">
    <property type="term" value="C:Golgi membrane"/>
    <property type="evidence" value="ECO:0007669"/>
    <property type="project" value="UniProtKB-SubCell"/>
</dbReference>